<gene>
    <name evidence="2" type="ORF">GIS00_17325</name>
</gene>
<keyword evidence="3" id="KW-1185">Reference proteome</keyword>
<feature type="domain" description="AbiEi antitoxin N-terminal" evidence="1">
    <location>
        <begin position="30"/>
        <end position="76"/>
    </location>
</feature>
<dbReference type="Proteomes" id="UP000460221">
    <property type="component" value="Unassembled WGS sequence"/>
</dbReference>
<dbReference type="EMBL" id="WLYK01000006">
    <property type="protein sequence ID" value="MTD15698.1"/>
    <property type="molecule type" value="Genomic_DNA"/>
</dbReference>
<organism evidence="2 3">
    <name type="scientific">Nakamurella alba</name>
    <dbReference type="NCBI Taxonomy" id="2665158"/>
    <lineage>
        <taxon>Bacteria</taxon>
        <taxon>Bacillati</taxon>
        <taxon>Actinomycetota</taxon>
        <taxon>Actinomycetes</taxon>
        <taxon>Nakamurellales</taxon>
        <taxon>Nakamurellaceae</taxon>
        <taxon>Nakamurella</taxon>
    </lineage>
</organism>
<accession>A0A7K1FNI6</accession>
<dbReference type="InterPro" id="IPR025159">
    <property type="entry name" value="AbiEi_N"/>
</dbReference>
<evidence type="ECO:0000313" key="2">
    <source>
        <dbReference type="EMBL" id="MTD15698.1"/>
    </source>
</evidence>
<evidence type="ECO:0000259" key="1">
    <source>
        <dbReference type="Pfam" id="PF13338"/>
    </source>
</evidence>
<comment type="caution">
    <text evidence="2">The sequence shown here is derived from an EMBL/GenBank/DDBJ whole genome shotgun (WGS) entry which is preliminary data.</text>
</comment>
<name>A0A7K1FNI6_9ACTN</name>
<sequence length="203" mass="22139">MAVGPSRSPDIASQPYRKWYGCDVTTNRSRLRDMAVGQHGYVSTGDAAAIGVPAVELRKLAARGGLERIGHGLYRVSDVPFDDVDQYARAVRLVGPGAHLTQDAVLALHGLGLVNPRRIRVGTPRRFRGALPAFVEVVHEQVPCSAITEYSGIRSTTVARALIDCVGKVMPERLRDAVTQAKREGLLTRTETHQVRQAIRNVP</sequence>
<reference evidence="2 3" key="1">
    <citation type="submission" date="2019-11" db="EMBL/GenBank/DDBJ databases">
        <authorList>
            <person name="Jiang L.-Q."/>
        </authorList>
    </citation>
    <scope>NUCLEOTIDE SEQUENCE [LARGE SCALE GENOMIC DNA]</scope>
    <source>
        <strain evidence="2 3">YIM 132087</strain>
    </source>
</reference>
<protein>
    <recommendedName>
        <fullName evidence="1">AbiEi antitoxin N-terminal domain-containing protein</fullName>
    </recommendedName>
</protein>
<dbReference type="AlphaFoldDB" id="A0A7K1FNI6"/>
<dbReference type="Pfam" id="PF13338">
    <property type="entry name" value="AbiEi_4"/>
    <property type="match status" value="1"/>
</dbReference>
<evidence type="ECO:0000313" key="3">
    <source>
        <dbReference type="Proteomes" id="UP000460221"/>
    </source>
</evidence>
<proteinExistence type="predicted"/>